<feature type="region of interest" description="Disordered" evidence="1">
    <location>
        <begin position="54"/>
        <end position="73"/>
    </location>
</feature>
<reference evidence="2" key="1">
    <citation type="submission" date="2018-05" db="EMBL/GenBank/DDBJ databases">
        <title>Draft genome of Mucuna pruriens seed.</title>
        <authorList>
            <person name="Nnadi N.E."/>
            <person name="Vos R."/>
            <person name="Hasami M.H."/>
            <person name="Devisetty U.K."/>
            <person name="Aguiy J.C."/>
        </authorList>
    </citation>
    <scope>NUCLEOTIDE SEQUENCE [LARGE SCALE GENOMIC DNA]</scope>
    <source>
        <strain evidence="2">JCA_2017</strain>
    </source>
</reference>
<proteinExistence type="predicted"/>
<dbReference type="EMBL" id="QJKJ01009992">
    <property type="protein sequence ID" value="RDX74972.1"/>
    <property type="molecule type" value="Genomic_DNA"/>
</dbReference>
<dbReference type="Proteomes" id="UP000257109">
    <property type="component" value="Unassembled WGS sequence"/>
</dbReference>
<keyword evidence="3" id="KW-1185">Reference proteome</keyword>
<organism evidence="2 3">
    <name type="scientific">Mucuna pruriens</name>
    <name type="common">Velvet bean</name>
    <name type="synonym">Dolichos pruriens</name>
    <dbReference type="NCBI Taxonomy" id="157652"/>
    <lineage>
        <taxon>Eukaryota</taxon>
        <taxon>Viridiplantae</taxon>
        <taxon>Streptophyta</taxon>
        <taxon>Embryophyta</taxon>
        <taxon>Tracheophyta</taxon>
        <taxon>Spermatophyta</taxon>
        <taxon>Magnoliopsida</taxon>
        <taxon>eudicotyledons</taxon>
        <taxon>Gunneridae</taxon>
        <taxon>Pentapetalae</taxon>
        <taxon>rosids</taxon>
        <taxon>fabids</taxon>
        <taxon>Fabales</taxon>
        <taxon>Fabaceae</taxon>
        <taxon>Papilionoideae</taxon>
        <taxon>50 kb inversion clade</taxon>
        <taxon>NPAAA clade</taxon>
        <taxon>indigoferoid/millettioid clade</taxon>
        <taxon>Phaseoleae</taxon>
        <taxon>Mucuna</taxon>
    </lineage>
</organism>
<sequence length="73" mass="8313">MVTERLLGKTSNRKENHWHNNLENRLAGKRKMCDLNVNLDDNLECLSPLSLEILDEEDSDDTSDSSSDSEAYS</sequence>
<feature type="compositionally biased region" description="Low complexity" evidence="1">
    <location>
        <begin position="64"/>
        <end position="73"/>
    </location>
</feature>
<comment type="caution">
    <text evidence="2">The sequence shown here is derived from an EMBL/GenBank/DDBJ whole genome shotgun (WGS) entry which is preliminary data.</text>
</comment>
<evidence type="ECO:0000313" key="2">
    <source>
        <dbReference type="EMBL" id="RDX74972.1"/>
    </source>
</evidence>
<evidence type="ECO:0000256" key="1">
    <source>
        <dbReference type="SAM" id="MobiDB-lite"/>
    </source>
</evidence>
<dbReference type="OrthoDB" id="1418769at2759"/>
<dbReference type="AlphaFoldDB" id="A0A371F9K7"/>
<protein>
    <submittedName>
        <fullName evidence="2">Uncharacterized protein</fullName>
    </submittedName>
</protein>
<feature type="non-terminal residue" evidence="2">
    <location>
        <position position="73"/>
    </location>
</feature>
<name>A0A371F9K7_MUCPR</name>
<accession>A0A371F9K7</accession>
<evidence type="ECO:0000313" key="3">
    <source>
        <dbReference type="Proteomes" id="UP000257109"/>
    </source>
</evidence>
<gene>
    <name evidence="2" type="ORF">CR513_45211</name>
</gene>
<feature type="compositionally biased region" description="Acidic residues" evidence="1">
    <location>
        <begin position="54"/>
        <end position="63"/>
    </location>
</feature>
<feature type="non-terminal residue" evidence="2">
    <location>
        <position position="1"/>
    </location>
</feature>